<dbReference type="InterPro" id="IPR057246">
    <property type="entry name" value="CARBOXYPEPT_ZN_1"/>
</dbReference>
<dbReference type="GO" id="GO:0004181">
    <property type="term" value="F:metallocarboxypeptidase activity"/>
    <property type="evidence" value="ECO:0007669"/>
    <property type="project" value="InterPro"/>
</dbReference>
<dbReference type="InterPro" id="IPR008969">
    <property type="entry name" value="CarboxyPept-like_regulatory"/>
</dbReference>
<evidence type="ECO:0000256" key="2">
    <source>
        <dbReference type="ARBA" id="ARBA00005988"/>
    </source>
</evidence>
<dbReference type="AlphaFoldDB" id="A0A813Y2S7"/>
<comment type="caution">
    <text evidence="13">The sequence shown here is derived from an EMBL/GenBank/DDBJ whole genome shotgun (WGS) entry which is preliminary data.</text>
</comment>
<evidence type="ECO:0000256" key="1">
    <source>
        <dbReference type="ARBA" id="ARBA00001947"/>
    </source>
</evidence>
<dbReference type="PROSITE" id="PS52035">
    <property type="entry name" value="PEPTIDASE_M14"/>
    <property type="match status" value="1"/>
</dbReference>
<evidence type="ECO:0000256" key="11">
    <source>
        <dbReference type="SAM" id="SignalP"/>
    </source>
</evidence>
<gene>
    <name evidence="13" type="ORF">XAT740_LOCUS6649</name>
</gene>
<proteinExistence type="inferred from homology"/>
<dbReference type="CDD" id="cd03858">
    <property type="entry name" value="M14_CP_N-E_like"/>
    <property type="match status" value="1"/>
</dbReference>
<dbReference type="GO" id="GO:0006518">
    <property type="term" value="P:peptide metabolic process"/>
    <property type="evidence" value="ECO:0007669"/>
    <property type="project" value="TreeGrafter"/>
</dbReference>
<dbReference type="PANTHER" id="PTHR11532">
    <property type="entry name" value="PROTEASE M14 CARBOXYPEPTIDASE"/>
    <property type="match status" value="1"/>
</dbReference>
<evidence type="ECO:0000313" key="14">
    <source>
        <dbReference type="Proteomes" id="UP000663828"/>
    </source>
</evidence>
<keyword evidence="4" id="KW-0645">Protease</keyword>
<evidence type="ECO:0000259" key="12">
    <source>
        <dbReference type="PROSITE" id="PS52035"/>
    </source>
</evidence>
<feature type="domain" description="Peptidase M14" evidence="12">
    <location>
        <begin position="37"/>
        <end position="376"/>
    </location>
</feature>
<dbReference type="SUPFAM" id="SSF53187">
    <property type="entry name" value="Zn-dependent exopeptidases"/>
    <property type="match status" value="1"/>
</dbReference>
<evidence type="ECO:0000256" key="5">
    <source>
        <dbReference type="ARBA" id="ARBA00022723"/>
    </source>
</evidence>
<feature type="active site" description="Proton donor/acceptor" evidence="9">
    <location>
        <position position="346"/>
    </location>
</feature>
<dbReference type="SUPFAM" id="SSF49464">
    <property type="entry name" value="Carboxypeptidase regulatory domain-like"/>
    <property type="match status" value="1"/>
</dbReference>
<name>A0A813Y2S7_ADIRI</name>
<sequence>MILSSIDLLKFFILTFLLFACFGKPHRYQNRCLKHDNHHNTEEMLAALDYIHAQCPDITHIYDLPLRSTENRPLRVIIISDQPEIHEPLEPEFKYVANMHGNEVVGRELLLRLAEYLCQEYQNRNEQIQNLVDNTRIHLMPSMNPDGWEIAAQYAWNTTQDLAFPDISTMMKEYGAKDYLMGRANARDIDLNRNFPNLDKFIYAYNHHSHHKNNHLDMETFRLLLKDHDCMKKPYQIETIAVAFWIMQSPFVLSANLHNGDLVANYPYDTSENSRKQYSGSPDDYLFRQLAEAYSYAHKQMSSPGQRCDGEHFKDGITNGAAWYPVCGGMQDFNYLASNCFELTFELGCDKFPPGKELKSLWDDNQHSLINYMMKTHTGIKGLIQNEEGESISNAGIKIYYIKDGEMNYIDHDVKSNLDGDYYRLLPDGSYAIEVNSFGYKKAIQYVTVQNQIDQVNAQRVDFVLKQATMEEINRQEVMKKYWK</sequence>
<dbReference type="InterPro" id="IPR050753">
    <property type="entry name" value="Peptidase_M14_domain"/>
</dbReference>
<organism evidence="13 14">
    <name type="scientific">Adineta ricciae</name>
    <name type="common">Rotifer</name>
    <dbReference type="NCBI Taxonomy" id="249248"/>
    <lineage>
        <taxon>Eukaryota</taxon>
        <taxon>Metazoa</taxon>
        <taxon>Spiralia</taxon>
        <taxon>Gnathifera</taxon>
        <taxon>Rotifera</taxon>
        <taxon>Eurotatoria</taxon>
        <taxon>Bdelloidea</taxon>
        <taxon>Adinetida</taxon>
        <taxon>Adinetidae</taxon>
        <taxon>Adineta</taxon>
    </lineage>
</organism>
<keyword evidence="8" id="KW-0325">Glycoprotein</keyword>
<dbReference type="SMART" id="SM00631">
    <property type="entry name" value="Zn_pept"/>
    <property type="match status" value="1"/>
</dbReference>
<evidence type="ECO:0000256" key="6">
    <source>
        <dbReference type="ARBA" id="ARBA00022801"/>
    </source>
</evidence>
<dbReference type="InterPro" id="IPR000834">
    <property type="entry name" value="Peptidase_M14"/>
</dbReference>
<evidence type="ECO:0000313" key="13">
    <source>
        <dbReference type="EMBL" id="CAF0874138.1"/>
    </source>
</evidence>
<dbReference type="Gene3D" id="2.60.40.1120">
    <property type="entry name" value="Carboxypeptidase-like, regulatory domain"/>
    <property type="match status" value="1"/>
</dbReference>
<dbReference type="GO" id="GO:0016485">
    <property type="term" value="P:protein processing"/>
    <property type="evidence" value="ECO:0007669"/>
    <property type="project" value="TreeGrafter"/>
</dbReference>
<feature type="signal peptide" evidence="11">
    <location>
        <begin position="1"/>
        <end position="23"/>
    </location>
</feature>
<dbReference type="FunFam" id="3.40.630.10:FF:000020">
    <property type="entry name" value="Carboxypeptidase D"/>
    <property type="match status" value="1"/>
</dbReference>
<dbReference type="GO" id="GO:0008270">
    <property type="term" value="F:zinc ion binding"/>
    <property type="evidence" value="ECO:0007669"/>
    <property type="project" value="InterPro"/>
</dbReference>
<comment type="cofactor">
    <cofactor evidence="1">
        <name>Zn(2+)</name>
        <dbReference type="ChEBI" id="CHEBI:29105"/>
    </cofactor>
</comment>
<accession>A0A813Y2S7</accession>
<dbReference type="PROSITE" id="PS00132">
    <property type="entry name" value="CARBOXYPEPT_ZN_1"/>
    <property type="match status" value="1"/>
</dbReference>
<dbReference type="EMBL" id="CAJNOR010000304">
    <property type="protein sequence ID" value="CAF0874138.1"/>
    <property type="molecule type" value="Genomic_DNA"/>
</dbReference>
<dbReference type="Gene3D" id="3.40.630.10">
    <property type="entry name" value="Zn peptidases"/>
    <property type="match status" value="1"/>
</dbReference>
<dbReference type="PRINTS" id="PR00765">
    <property type="entry name" value="CRBOXYPTASEA"/>
</dbReference>
<evidence type="ECO:0000256" key="9">
    <source>
        <dbReference type="PROSITE-ProRule" id="PRU01379"/>
    </source>
</evidence>
<dbReference type="Pfam" id="PF00246">
    <property type="entry name" value="Peptidase_M14"/>
    <property type="match status" value="1"/>
</dbReference>
<dbReference type="PANTHER" id="PTHR11532:SF62">
    <property type="entry name" value="CARBOXYPEPTIDASE D"/>
    <property type="match status" value="1"/>
</dbReference>
<keyword evidence="3" id="KW-0121">Carboxypeptidase</keyword>
<keyword evidence="10" id="KW-0175">Coiled coil</keyword>
<evidence type="ECO:0000256" key="10">
    <source>
        <dbReference type="SAM" id="Coils"/>
    </source>
</evidence>
<dbReference type="CDD" id="cd11308">
    <property type="entry name" value="Peptidase_M14NE-CP-C_like"/>
    <property type="match status" value="1"/>
</dbReference>
<evidence type="ECO:0000256" key="8">
    <source>
        <dbReference type="ARBA" id="ARBA00023180"/>
    </source>
</evidence>
<keyword evidence="7" id="KW-0862">Zinc</keyword>
<reference evidence="13" key="1">
    <citation type="submission" date="2021-02" db="EMBL/GenBank/DDBJ databases">
        <authorList>
            <person name="Nowell W R."/>
        </authorList>
    </citation>
    <scope>NUCLEOTIDE SEQUENCE</scope>
</reference>
<keyword evidence="14" id="KW-1185">Reference proteome</keyword>
<evidence type="ECO:0000256" key="7">
    <source>
        <dbReference type="ARBA" id="ARBA00022833"/>
    </source>
</evidence>
<evidence type="ECO:0000256" key="3">
    <source>
        <dbReference type="ARBA" id="ARBA00022645"/>
    </source>
</evidence>
<feature type="coiled-coil region" evidence="10">
    <location>
        <begin position="111"/>
        <end position="138"/>
    </location>
</feature>
<keyword evidence="5" id="KW-0479">Metal-binding</keyword>
<protein>
    <recommendedName>
        <fullName evidence="12">Peptidase M14 domain-containing protein</fullName>
    </recommendedName>
</protein>
<dbReference type="GO" id="GO:0005615">
    <property type="term" value="C:extracellular space"/>
    <property type="evidence" value="ECO:0007669"/>
    <property type="project" value="TreeGrafter"/>
</dbReference>
<comment type="similarity">
    <text evidence="2 9">Belongs to the peptidase M14 family.</text>
</comment>
<evidence type="ECO:0000256" key="4">
    <source>
        <dbReference type="ARBA" id="ARBA00022670"/>
    </source>
</evidence>
<keyword evidence="6" id="KW-0378">Hydrolase</keyword>
<feature type="chain" id="PRO_5032990393" description="Peptidase M14 domain-containing protein" evidence="11">
    <location>
        <begin position="24"/>
        <end position="484"/>
    </location>
</feature>
<dbReference type="Proteomes" id="UP000663828">
    <property type="component" value="Unassembled WGS sequence"/>
</dbReference>
<keyword evidence="11" id="KW-0732">Signal</keyword>